<evidence type="ECO:0000313" key="2">
    <source>
        <dbReference type="Proteomes" id="UP001597400"/>
    </source>
</evidence>
<keyword evidence="2" id="KW-1185">Reference proteome</keyword>
<comment type="caution">
    <text evidence="1">The sequence shown here is derived from an EMBL/GenBank/DDBJ whole genome shotgun (WGS) entry which is preliminary data.</text>
</comment>
<dbReference type="EMBL" id="JBHUGS010000002">
    <property type="protein sequence ID" value="MFD1951347.1"/>
    <property type="molecule type" value="Genomic_DNA"/>
</dbReference>
<organism evidence="1 2">
    <name type="scientific">Sphingomonas arantia</name>
    <dbReference type="NCBI Taxonomy" id="1460676"/>
    <lineage>
        <taxon>Bacteria</taxon>
        <taxon>Pseudomonadati</taxon>
        <taxon>Pseudomonadota</taxon>
        <taxon>Alphaproteobacteria</taxon>
        <taxon>Sphingomonadales</taxon>
        <taxon>Sphingomonadaceae</taxon>
        <taxon>Sphingomonas</taxon>
    </lineage>
</organism>
<evidence type="ECO:0000313" key="1">
    <source>
        <dbReference type="EMBL" id="MFD1951347.1"/>
    </source>
</evidence>
<proteinExistence type="predicted"/>
<sequence>MSGYPSLSVLPAEDRATLVEQLLAGNLVSITGAARIVGRNRITVGAYLKQVIAAFSRGGQELLCGCGQPVFHERYCSTYTGESLGISYETRCQVETDLLGGVPRRDIRANYGLSRQQVERIAKAFSVPKQAERAANNDVALRHLERRMVECTDGMRVVICERLTNGEDPAQIATATGLTIGQINYAARGMTGEQIGRRRQIVAAKRIAAVAATARRRKIRERPRAATLPPAYRDRLYATIAATMPRQINPALRDDIISEMYLAVLEERLAAENVKREAKRFLLAGYAVWASKFGPRSLDEMINDDIDRSGLEMIEDPSALEAFDDIRFEREWA</sequence>
<gene>
    <name evidence="1" type="ORF">ACFSGX_11290</name>
</gene>
<name>A0ABW4TXC6_9SPHN</name>
<dbReference type="RefSeq" id="WP_380929930.1">
    <property type="nucleotide sequence ID" value="NZ_JBHUGS010000002.1"/>
</dbReference>
<protein>
    <submittedName>
        <fullName evidence="1">Uncharacterized protein</fullName>
    </submittedName>
</protein>
<accession>A0ABW4TXC6</accession>
<reference evidence="2" key="1">
    <citation type="journal article" date="2019" name="Int. J. Syst. Evol. Microbiol.">
        <title>The Global Catalogue of Microorganisms (GCM) 10K type strain sequencing project: providing services to taxonomists for standard genome sequencing and annotation.</title>
        <authorList>
            <consortium name="The Broad Institute Genomics Platform"/>
            <consortium name="The Broad Institute Genome Sequencing Center for Infectious Disease"/>
            <person name="Wu L."/>
            <person name="Ma J."/>
        </authorList>
    </citation>
    <scope>NUCLEOTIDE SEQUENCE [LARGE SCALE GENOMIC DNA]</scope>
    <source>
        <strain evidence="2">CGMCC 1.12702</strain>
    </source>
</reference>
<dbReference type="Proteomes" id="UP001597400">
    <property type="component" value="Unassembled WGS sequence"/>
</dbReference>